<feature type="domain" description="AAA+ ATPase" evidence="13">
    <location>
        <begin position="37"/>
        <end position="178"/>
    </location>
</feature>
<dbReference type="InterPro" id="IPR027417">
    <property type="entry name" value="P-loop_NTPase"/>
</dbReference>
<evidence type="ECO:0000256" key="6">
    <source>
        <dbReference type="ARBA" id="ARBA00022741"/>
    </source>
</evidence>
<comment type="similarity">
    <text evidence="1 11">Belongs to the DnaX/STICHEL family.</text>
</comment>
<dbReference type="InterPro" id="IPR012763">
    <property type="entry name" value="DNA_pol_III_sug/sutau_N"/>
</dbReference>
<dbReference type="Gene3D" id="3.30.300.150">
    <property type="entry name" value="DNA polymerase III, tau subunit, domain V"/>
    <property type="match status" value="1"/>
</dbReference>
<dbReference type="GO" id="GO:0009360">
    <property type="term" value="C:DNA polymerase III complex"/>
    <property type="evidence" value="ECO:0007669"/>
    <property type="project" value="InterPro"/>
</dbReference>
<evidence type="ECO:0000313" key="14">
    <source>
        <dbReference type="EMBL" id="TCL04102.1"/>
    </source>
</evidence>
<evidence type="ECO:0000256" key="4">
    <source>
        <dbReference type="ARBA" id="ARBA00022705"/>
    </source>
</evidence>
<reference evidence="14 15" key="1">
    <citation type="submission" date="2019-02" db="EMBL/GenBank/DDBJ databases">
        <title>Investigation of anaerobic lignin degradation for improved lignocellulosic biofuels.</title>
        <authorList>
            <person name="Deangelis K."/>
        </authorList>
    </citation>
    <scope>NUCLEOTIDE SEQUENCE [LARGE SCALE GENOMIC DNA]</scope>
    <source>
        <strain evidence="14 15">159R</strain>
    </source>
</reference>
<dbReference type="Gene3D" id="1.20.272.10">
    <property type="match status" value="1"/>
</dbReference>
<comment type="catalytic activity">
    <reaction evidence="10 11">
        <text>DNA(n) + a 2'-deoxyribonucleoside 5'-triphosphate = DNA(n+1) + diphosphate</text>
        <dbReference type="Rhea" id="RHEA:22508"/>
        <dbReference type="Rhea" id="RHEA-COMP:17339"/>
        <dbReference type="Rhea" id="RHEA-COMP:17340"/>
        <dbReference type="ChEBI" id="CHEBI:33019"/>
        <dbReference type="ChEBI" id="CHEBI:61560"/>
        <dbReference type="ChEBI" id="CHEBI:173112"/>
        <dbReference type="EC" id="2.7.7.7"/>
    </reaction>
</comment>
<dbReference type="InterPro" id="IPR008921">
    <property type="entry name" value="DNA_pol3_clamp-load_cplx_C"/>
</dbReference>
<dbReference type="InterPro" id="IPR045085">
    <property type="entry name" value="HLD_clamp_pol_III_gamma_tau"/>
</dbReference>
<evidence type="ECO:0000256" key="12">
    <source>
        <dbReference type="SAM" id="MobiDB-lite"/>
    </source>
</evidence>
<dbReference type="EC" id="2.7.7.7" evidence="11"/>
<sequence>MSYQVLARKWRPQTFSDVVGQEHVLTALTNGLSLGRIHHAYLLSGTRGVGKTTIARLLAKGLNCETGITAAPCGVCDNCREIEQGRFVDLIEIDAASRTKVEDTRDLLDNVQYAPARGRFKVYLIDEVHMLSRHSFNALLKTLEEPPSHVKFLLATTDPQKLPVTILSRCLQFHLKALDIVQIRDQLDRILQREGIGSEPRALQLLARAADGSMRDALSLTDQAIAMGGGQVTTRTVSDMLGTLNTEQPLALIEALVKADGSAMMAQLAQCASRGVDWEMLLVEMLTLLHRVAMGQLLPDALSDEDDAVILSRLRELARLIPPADLQLYYQTLLVGRKELPFAPDRRMGVEMTLLRALAFHPRHQAFSPPAEHSSGDTSANLDYGADETAPANAGPEERALPSPIHPRPAERQGTVLPPRSGRNETSAPAQSHTGAQDAPTQSHTGAQDASASSLPPTDPNAVYPAPSSRAEGDADSAAMFGPAEPDAAAGTAPGPGAGDEDLPAAADLPKNTAQLLQARTALMQRSESRKPKKAEPALTPERQKPANSALERLASVTEQAQQRQLGGQKGPKADKDAKPEAYRWRASVQSEPDEPVTTPKALRNALEHEKTPELAARLAAESMERDPWAALVDRLALPKLVQQLALNAFREDLAPGKVCLHLRSGQQHLNSDMAQGAIAEALSTELGAPVELSVVTDDNPAVRTPLEWRQAIYEEKLMQARQAIIEDNNIQTLRRFFDAELDEDSIRPV</sequence>
<evidence type="ECO:0000256" key="5">
    <source>
        <dbReference type="ARBA" id="ARBA00022723"/>
    </source>
</evidence>
<evidence type="ECO:0000256" key="1">
    <source>
        <dbReference type="ARBA" id="ARBA00006360"/>
    </source>
</evidence>
<keyword evidence="9 11" id="KW-0239">DNA-directed DNA polymerase</keyword>
<keyword evidence="3 11" id="KW-0548">Nucleotidyltransferase</keyword>
<protein>
    <recommendedName>
        <fullName evidence="11">DNA polymerase III subunit gamma/tau</fullName>
        <ecNumber evidence="11">2.7.7.7</ecNumber>
    </recommendedName>
</protein>
<dbReference type="Pfam" id="PF12170">
    <property type="entry name" value="DNA_pol3_tau_5"/>
    <property type="match status" value="1"/>
</dbReference>
<dbReference type="NCBIfam" id="NF005942">
    <property type="entry name" value="PRK07994.1"/>
    <property type="match status" value="1"/>
</dbReference>
<dbReference type="NCBIfam" id="TIGR02397">
    <property type="entry name" value="dnaX_nterm"/>
    <property type="match status" value="1"/>
</dbReference>
<dbReference type="GO" id="GO:0006261">
    <property type="term" value="P:DNA-templated DNA replication"/>
    <property type="evidence" value="ECO:0007669"/>
    <property type="project" value="TreeGrafter"/>
</dbReference>
<feature type="compositionally biased region" description="Polar residues" evidence="12">
    <location>
        <begin position="557"/>
        <end position="566"/>
    </location>
</feature>
<feature type="compositionally biased region" description="Polar residues" evidence="12">
    <location>
        <begin position="424"/>
        <end position="456"/>
    </location>
</feature>
<evidence type="ECO:0000259" key="13">
    <source>
        <dbReference type="SMART" id="SM00382"/>
    </source>
</evidence>
<dbReference type="GO" id="GO:0005524">
    <property type="term" value="F:ATP binding"/>
    <property type="evidence" value="ECO:0007669"/>
    <property type="project" value="UniProtKB-KW"/>
</dbReference>
<feature type="compositionally biased region" description="Basic and acidic residues" evidence="12">
    <location>
        <begin position="527"/>
        <end position="536"/>
    </location>
</feature>
<dbReference type="Pfam" id="PF12168">
    <property type="entry name" value="DNA_pol3_tau_4"/>
    <property type="match status" value="1"/>
</dbReference>
<dbReference type="PANTHER" id="PTHR11669">
    <property type="entry name" value="REPLICATION FACTOR C / DNA POLYMERASE III GAMMA-TAU SUBUNIT"/>
    <property type="match status" value="1"/>
</dbReference>
<dbReference type="Pfam" id="PF13177">
    <property type="entry name" value="DNA_pol3_delta2"/>
    <property type="match status" value="1"/>
</dbReference>
<accession>A0A4R1NA06</accession>
<feature type="region of interest" description="Disordered" evidence="12">
    <location>
        <begin position="366"/>
        <end position="581"/>
    </location>
</feature>
<keyword evidence="7" id="KW-0862">Zinc</keyword>
<dbReference type="InterPro" id="IPR038249">
    <property type="entry name" value="PolIII_tau_V_sf"/>
</dbReference>
<proteinExistence type="inferred from homology"/>
<dbReference type="FunFam" id="1.10.8.60:FF:000013">
    <property type="entry name" value="DNA polymerase III subunit gamma/tau"/>
    <property type="match status" value="1"/>
</dbReference>
<evidence type="ECO:0000256" key="10">
    <source>
        <dbReference type="ARBA" id="ARBA00049244"/>
    </source>
</evidence>
<dbReference type="GO" id="GO:0046872">
    <property type="term" value="F:metal ion binding"/>
    <property type="evidence" value="ECO:0007669"/>
    <property type="project" value="UniProtKB-KW"/>
</dbReference>
<keyword evidence="15" id="KW-1185">Reference proteome</keyword>
<dbReference type="InterPro" id="IPR022001">
    <property type="entry name" value="DNA_pol3_tau_IV"/>
</dbReference>
<keyword evidence="2 11" id="KW-0808">Transferase</keyword>
<dbReference type="CDD" id="cd00009">
    <property type="entry name" value="AAA"/>
    <property type="match status" value="1"/>
</dbReference>
<comment type="caution">
    <text evidence="14">The sequence shown here is derived from an EMBL/GenBank/DDBJ whole genome shotgun (WGS) entry which is preliminary data.</text>
</comment>
<dbReference type="CDD" id="cd18137">
    <property type="entry name" value="HLD_clamp_pol_III_gamma_tau"/>
    <property type="match status" value="1"/>
</dbReference>
<dbReference type="RefSeq" id="WP_132922908.1">
    <property type="nucleotide sequence ID" value="NZ_SJOI01000001.1"/>
</dbReference>
<dbReference type="SMART" id="SM00382">
    <property type="entry name" value="AAA"/>
    <property type="match status" value="1"/>
</dbReference>
<comment type="function">
    <text evidence="11">DNA polymerase III is a complex, multichain enzyme responsible for most of the replicative synthesis in bacteria. This DNA polymerase also exhibits 3' to 5' exonuclease activity.</text>
</comment>
<evidence type="ECO:0000256" key="9">
    <source>
        <dbReference type="ARBA" id="ARBA00022932"/>
    </source>
</evidence>
<feature type="compositionally biased region" description="Basic and acidic residues" evidence="12">
    <location>
        <begin position="572"/>
        <end position="581"/>
    </location>
</feature>
<dbReference type="SUPFAM" id="SSF52540">
    <property type="entry name" value="P-loop containing nucleoside triphosphate hydrolases"/>
    <property type="match status" value="1"/>
</dbReference>
<dbReference type="GO" id="GO:0003677">
    <property type="term" value="F:DNA binding"/>
    <property type="evidence" value="ECO:0007669"/>
    <property type="project" value="InterPro"/>
</dbReference>
<dbReference type="Pfam" id="PF22608">
    <property type="entry name" value="DNAX_ATPase_lid"/>
    <property type="match status" value="1"/>
</dbReference>
<keyword evidence="5" id="KW-0479">Metal-binding</keyword>
<dbReference type="SUPFAM" id="SSF48019">
    <property type="entry name" value="post-AAA+ oligomerization domain-like"/>
    <property type="match status" value="1"/>
</dbReference>
<dbReference type="AlphaFoldDB" id="A0A4R1NA06"/>
<dbReference type="InterPro" id="IPR021029">
    <property type="entry name" value="DNA_pol_III_tau_dom-5"/>
</dbReference>
<feature type="compositionally biased region" description="Low complexity" evidence="12">
    <location>
        <begin position="482"/>
        <end position="495"/>
    </location>
</feature>
<evidence type="ECO:0000256" key="8">
    <source>
        <dbReference type="ARBA" id="ARBA00022840"/>
    </source>
</evidence>
<dbReference type="EMBL" id="SJOI01000001">
    <property type="protein sequence ID" value="TCL04102.1"/>
    <property type="molecule type" value="Genomic_DNA"/>
</dbReference>
<keyword evidence="6 11" id="KW-0547">Nucleotide-binding</keyword>
<dbReference type="Gene3D" id="3.40.50.300">
    <property type="entry name" value="P-loop containing nucleotide triphosphate hydrolases"/>
    <property type="match status" value="1"/>
</dbReference>
<dbReference type="FunFam" id="1.20.272.10:FF:000003">
    <property type="entry name" value="DNA polymerase III subunit gamma/tau"/>
    <property type="match status" value="1"/>
</dbReference>
<dbReference type="Gene3D" id="1.10.8.60">
    <property type="match status" value="1"/>
</dbReference>
<dbReference type="Pfam" id="PF12169">
    <property type="entry name" value="DNA_pol3_gamma3"/>
    <property type="match status" value="1"/>
</dbReference>
<gene>
    <name evidence="11" type="primary">dnaX</name>
    <name evidence="14" type="ORF">EZJ58_2210</name>
</gene>
<dbReference type="OrthoDB" id="9810148at2"/>
<keyword evidence="4 11" id="KW-0235">DNA replication</keyword>
<organism evidence="14 15">
    <name type="scientific">Sodalis ligni</name>
    <dbReference type="NCBI Taxonomy" id="2697027"/>
    <lineage>
        <taxon>Bacteria</taxon>
        <taxon>Pseudomonadati</taxon>
        <taxon>Pseudomonadota</taxon>
        <taxon>Gammaproteobacteria</taxon>
        <taxon>Enterobacterales</taxon>
        <taxon>Bruguierivoracaceae</taxon>
        <taxon>Sodalis</taxon>
    </lineage>
</organism>
<dbReference type="InterPro" id="IPR022754">
    <property type="entry name" value="DNA_pol_III_gamma-3"/>
</dbReference>
<evidence type="ECO:0000256" key="2">
    <source>
        <dbReference type="ARBA" id="ARBA00022679"/>
    </source>
</evidence>
<keyword evidence="8 11" id="KW-0067">ATP-binding</keyword>
<dbReference type="InterPro" id="IPR050238">
    <property type="entry name" value="DNA_Rep/Repair_Clamp_Loader"/>
</dbReference>
<dbReference type="NCBIfam" id="NF004046">
    <property type="entry name" value="PRK05563.1"/>
    <property type="match status" value="1"/>
</dbReference>
<dbReference type="InterPro" id="IPR003593">
    <property type="entry name" value="AAA+_ATPase"/>
</dbReference>
<dbReference type="GO" id="GO:0003887">
    <property type="term" value="F:DNA-directed DNA polymerase activity"/>
    <property type="evidence" value="ECO:0007669"/>
    <property type="project" value="UniProtKB-KW"/>
</dbReference>
<name>A0A4R1NA06_9GAMM</name>
<evidence type="ECO:0000256" key="11">
    <source>
        <dbReference type="RuleBase" id="RU364063"/>
    </source>
</evidence>
<dbReference type="Proteomes" id="UP000294555">
    <property type="component" value="Unassembled WGS sequence"/>
</dbReference>
<evidence type="ECO:0000256" key="7">
    <source>
        <dbReference type="ARBA" id="ARBA00022833"/>
    </source>
</evidence>
<dbReference type="PANTHER" id="PTHR11669:SF0">
    <property type="entry name" value="PROTEIN STICHEL-LIKE 2"/>
    <property type="match status" value="1"/>
</dbReference>
<comment type="subunit">
    <text evidence="11">DNA polymerase III contains a core (composed of alpha, epsilon and theta chains) that associates with a tau subunit. This core dimerizes to form the POLIII' complex. PolIII' associates with the gamma complex (composed of gamma, delta, delta', psi and chi chains) and with the beta chain to form the complete DNA polymerase III complex.</text>
</comment>
<dbReference type="FunFam" id="3.40.50.300:FF:000014">
    <property type="entry name" value="DNA polymerase III subunit gamma/tau"/>
    <property type="match status" value="1"/>
</dbReference>
<evidence type="ECO:0000313" key="15">
    <source>
        <dbReference type="Proteomes" id="UP000294555"/>
    </source>
</evidence>
<evidence type="ECO:0000256" key="3">
    <source>
        <dbReference type="ARBA" id="ARBA00022695"/>
    </source>
</evidence>